<evidence type="ECO:0000256" key="5">
    <source>
        <dbReference type="ARBA" id="ARBA00023014"/>
    </source>
</evidence>
<gene>
    <name evidence="7" type="ORF">R4I43_21430</name>
</gene>
<dbReference type="EMBL" id="JAWLNX010000015">
    <property type="protein sequence ID" value="MEB3369975.1"/>
    <property type="molecule type" value="Genomic_DNA"/>
</dbReference>
<evidence type="ECO:0000256" key="1">
    <source>
        <dbReference type="ARBA" id="ARBA00022714"/>
    </source>
</evidence>
<dbReference type="Gene3D" id="3.10.20.30">
    <property type="match status" value="1"/>
</dbReference>
<dbReference type="PANTHER" id="PTHR44379">
    <property type="entry name" value="OXIDOREDUCTASE WITH IRON-SULFUR SUBUNIT"/>
    <property type="match status" value="1"/>
</dbReference>
<evidence type="ECO:0000313" key="8">
    <source>
        <dbReference type="Proteomes" id="UP001327093"/>
    </source>
</evidence>
<dbReference type="Proteomes" id="UP001327093">
    <property type="component" value="Unassembled WGS sequence"/>
</dbReference>
<evidence type="ECO:0000259" key="6">
    <source>
        <dbReference type="PROSITE" id="PS51085"/>
    </source>
</evidence>
<name>A0ABU6AF74_9PSEU</name>
<keyword evidence="5" id="KW-0411">Iron-sulfur</keyword>
<evidence type="ECO:0000256" key="2">
    <source>
        <dbReference type="ARBA" id="ARBA00022723"/>
    </source>
</evidence>
<keyword evidence="8" id="KW-1185">Reference proteome</keyword>
<feature type="domain" description="2Fe-2S ferredoxin-type" evidence="6">
    <location>
        <begin position="9"/>
        <end position="85"/>
    </location>
</feature>
<dbReference type="PROSITE" id="PS00197">
    <property type="entry name" value="2FE2S_FER_1"/>
    <property type="match status" value="1"/>
</dbReference>
<keyword evidence="1" id="KW-0001">2Fe-2S</keyword>
<dbReference type="Pfam" id="PF00111">
    <property type="entry name" value="Fer2"/>
    <property type="match status" value="1"/>
</dbReference>
<reference evidence="7 8" key="1">
    <citation type="submission" date="2023-10" db="EMBL/GenBank/DDBJ databases">
        <title>Saccharopolyspora sp. nov., isolated from mangrove soil.</title>
        <authorList>
            <person name="Lu Y."/>
            <person name="Liu W."/>
        </authorList>
    </citation>
    <scope>NUCLEOTIDE SEQUENCE [LARGE SCALE GENOMIC DNA]</scope>
    <source>
        <strain evidence="7 8">S2-29</strain>
    </source>
</reference>
<dbReference type="SUPFAM" id="SSF47741">
    <property type="entry name" value="CO dehydrogenase ISP C-domain like"/>
    <property type="match status" value="1"/>
</dbReference>
<dbReference type="InterPro" id="IPR012675">
    <property type="entry name" value="Beta-grasp_dom_sf"/>
</dbReference>
<organism evidence="7 8">
    <name type="scientific">Saccharopolyspora mangrovi</name>
    <dbReference type="NCBI Taxonomy" id="3082379"/>
    <lineage>
        <taxon>Bacteria</taxon>
        <taxon>Bacillati</taxon>
        <taxon>Actinomycetota</taxon>
        <taxon>Actinomycetes</taxon>
        <taxon>Pseudonocardiales</taxon>
        <taxon>Pseudonocardiaceae</taxon>
        <taxon>Saccharopolyspora</taxon>
    </lineage>
</organism>
<dbReference type="Gene3D" id="1.10.150.120">
    <property type="entry name" value="[2Fe-2S]-binding domain"/>
    <property type="match status" value="1"/>
</dbReference>
<sequence>MTDTLTAVREISLTVNGREVRRAVPARRLLVDFLRDDLMLTGTHAGCEHGICGACTILIDGEPARSCITLAVQADGCEVTTVEGVTPDDGLSPMQRAFKDCHGLQCGFCTPGFLVTLAAAEPDDHPTDADIRELLGGNLCRCTGYQHIVDSVRQAWGRS</sequence>
<comment type="caution">
    <text evidence="7">The sequence shown here is derived from an EMBL/GenBank/DDBJ whole genome shotgun (WGS) entry which is preliminary data.</text>
</comment>
<evidence type="ECO:0000256" key="4">
    <source>
        <dbReference type="ARBA" id="ARBA00023004"/>
    </source>
</evidence>
<dbReference type="SUPFAM" id="SSF54292">
    <property type="entry name" value="2Fe-2S ferredoxin-like"/>
    <property type="match status" value="1"/>
</dbReference>
<proteinExistence type="predicted"/>
<dbReference type="InterPro" id="IPR051452">
    <property type="entry name" value="Diverse_Oxidoreductases"/>
</dbReference>
<evidence type="ECO:0000256" key="3">
    <source>
        <dbReference type="ARBA" id="ARBA00023002"/>
    </source>
</evidence>
<accession>A0ABU6AF74</accession>
<dbReference type="InterPro" id="IPR036010">
    <property type="entry name" value="2Fe-2S_ferredoxin-like_sf"/>
</dbReference>
<dbReference type="InterPro" id="IPR002888">
    <property type="entry name" value="2Fe-2S-bd"/>
</dbReference>
<dbReference type="InterPro" id="IPR006058">
    <property type="entry name" value="2Fe2S_fd_BS"/>
</dbReference>
<keyword evidence="2" id="KW-0479">Metal-binding</keyword>
<dbReference type="RefSeq" id="WP_324267456.1">
    <property type="nucleotide sequence ID" value="NZ_JAWLNX010000015.1"/>
</dbReference>
<keyword evidence="3" id="KW-0560">Oxidoreductase</keyword>
<dbReference type="CDD" id="cd00207">
    <property type="entry name" value="fer2"/>
    <property type="match status" value="1"/>
</dbReference>
<evidence type="ECO:0000313" key="7">
    <source>
        <dbReference type="EMBL" id="MEB3369975.1"/>
    </source>
</evidence>
<protein>
    <submittedName>
        <fullName evidence="7">(2Fe-2S)-binding protein</fullName>
    </submittedName>
</protein>
<dbReference type="InterPro" id="IPR001041">
    <property type="entry name" value="2Fe-2S_ferredoxin-type"/>
</dbReference>
<dbReference type="PANTHER" id="PTHR44379:SF5">
    <property type="entry name" value="OXIDOREDUCTASE WITH IRON-SULFUR SUBUNIT"/>
    <property type="match status" value="1"/>
</dbReference>
<dbReference type="Pfam" id="PF01799">
    <property type="entry name" value="Fer2_2"/>
    <property type="match status" value="1"/>
</dbReference>
<dbReference type="PROSITE" id="PS51085">
    <property type="entry name" value="2FE2S_FER_2"/>
    <property type="match status" value="1"/>
</dbReference>
<keyword evidence="4" id="KW-0408">Iron</keyword>
<dbReference type="InterPro" id="IPR036884">
    <property type="entry name" value="2Fe-2S-bd_dom_sf"/>
</dbReference>